<keyword evidence="2" id="KW-1185">Reference proteome</keyword>
<dbReference type="VEuPathDB" id="FungiDB:AMAG_12621"/>
<dbReference type="Proteomes" id="UP000054350">
    <property type="component" value="Unassembled WGS sequence"/>
</dbReference>
<protein>
    <submittedName>
        <fullName evidence="1">Uncharacterized protein</fullName>
    </submittedName>
</protein>
<proteinExistence type="predicted"/>
<accession>A0A0L0SZW9</accession>
<dbReference type="AlphaFoldDB" id="A0A0L0SZW9"/>
<sequence length="112" mass="12343">MRRVAWDLAHMPDAWAPNDVVSCAQYVYGAISGAVVPAGQISLGPVPRSDVHRPDEEVEAALARLEVAASWPGIALAKRRQFFEWAVVVAGTPDQFLEWIVELEEMDGEERA</sequence>
<evidence type="ECO:0000313" key="2">
    <source>
        <dbReference type="Proteomes" id="UP000054350"/>
    </source>
</evidence>
<name>A0A0L0SZW9_ALLM3</name>
<organism evidence="1 2">
    <name type="scientific">Allomyces macrogynus (strain ATCC 38327)</name>
    <name type="common">Allomyces javanicus var. macrogynus</name>
    <dbReference type="NCBI Taxonomy" id="578462"/>
    <lineage>
        <taxon>Eukaryota</taxon>
        <taxon>Fungi</taxon>
        <taxon>Fungi incertae sedis</taxon>
        <taxon>Blastocladiomycota</taxon>
        <taxon>Blastocladiomycetes</taxon>
        <taxon>Blastocladiales</taxon>
        <taxon>Blastocladiaceae</taxon>
        <taxon>Allomyces</taxon>
    </lineage>
</organism>
<reference evidence="2" key="2">
    <citation type="submission" date="2009-11" db="EMBL/GenBank/DDBJ databases">
        <title>The Genome Sequence of Allomyces macrogynus strain ATCC 38327.</title>
        <authorList>
            <consortium name="The Broad Institute Genome Sequencing Platform"/>
            <person name="Russ C."/>
            <person name="Cuomo C."/>
            <person name="Shea T."/>
            <person name="Young S.K."/>
            <person name="Zeng Q."/>
            <person name="Koehrsen M."/>
            <person name="Haas B."/>
            <person name="Borodovsky M."/>
            <person name="Guigo R."/>
            <person name="Alvarado L."/>
            <person name="Berlin A."/>
            <person name="Borenstein D."/>
            <person name="Chen Z."/>
            <person name="Engels R."/>
            <person name="Freedman E."/>
            <person name="Gellesch M."/>
            <person name="Goldberg J."/>
            <person name="Griggs A."/>
            <person name="Gujja S."/>
            <person name="Heiman D."/>
            <person name="Hepburn T."/>
            <person name="Howarth C."/>
            <person name="Jen D."/>
            <person name="Larson L."/>
            <person name="Lewis B."/>
            <person name="Mehta T."/>
            <person name="Park D."/>
            <person name="Pearson M."/>
            <person name="Roberts A."/>
            <person name="Saif S."/>
            <person name="Shenoy N."/>
            <person name="Sisk P."/>
            <person name="Stolte C."/>
            <person name="Sykes S."/>
            <person name="Walk T."/>
            <person name="White J."/>
            <person name="Yandava C."/>
            <person name="Burger G."/>
            <person name="Gray M.W."/>
            <person name="Holland P.W.H."/>
            <person name="King N."/>
            <person name="Lang F.B.F."/>
            <person name="Roger A.J."/>
            <person name="Ruiz-Trillo I."/>
            <person name="Lander E."/>
            <person name="Nusbaum C."/>
        </authorList>
    </citation>
    <scope>NUCLEOTIDE SEQUENCE [LARGE SCALE GENOMIC DNA]</scope>
    <source>
        <strain evidence="2">ATCC 38327</strain>
    </source>
</reference>
<reference evidence="1 2" key="1">
    <citation type="submission" date="2009-11" db="EMBL/GenBank/DDBJ databases">
        <title>Annotation of Allomyces macrogynus ATCC 38327.</title>
        <authorList>
            <consortium name="The Broad Institute Genome Sequencing Platform"/>
            <person name="Russ C."/>
            <person name="Cuomo C."/>
            <person name="Burger G."/>
            <person name="Gray M.W."/>
            <person name="Holland P.W.H."/>
            <person name="King N."/>
            <person name="Lang F.B.F."/>
            <person name="Roger A.J."/>
            <person name="Ruiz-Trillo I."/>
            <person name="Young S.K."/>
            <person name="Zeng Q."/>
            <person name="Gargeya S."/>
            <person name="Fitzgerald M."/>
            <person name="Haas B."/>
            <person name="Abouelleil A."/>
            <person name="Alvarado L."/>
            <person name="Arachchi H.M."/>
            <person name="Berlin A."/>
            <person name="Chapman S.B."/>
            <person name="Gearin G."/>
            <person name="Goldberg J."/>
            <person name="Griggs A."/>
            <person name="Gujja S."/>
            <person name="Hansen M."/>
            <person name="Heiman D."/>
            <person name="Howarth C."/>
            <person name="Larimer J."/>
            <person name="Lui A."/>
            <person name="MacDonald P.J.P."/>
            <person name="McCowen C."/>
            <person name="Montmayeur A."/>
            <person name="Murphy C."/>
            <person name="Neiman D."/>
            <person name="Pearson M."/>
            <person name="Priest M."/>
            <person name="Roberts A."/>
            <person name="Saif S."/>
            <person name="Shea T."/>
            <person name="Sisk P."/>
            <person name="Stolte C."/>
            <person name="Sykes S."/>
            <person name="Wortman J."/>
            <person name="Nusbaum C."/>
            <person name="Birren B."/>
        </authorList>
    </citation>
    <scope>NUCLEOTIDE SEQUENCE [LARGE SCALE GENOMIC DNA]</scope>
    <source>
        <strain evidence="1 2">ATCC 38327</strain>
    </source>
</reference>
<gene>
    <name evidence="1" type="ORF">AMAG_12621</name>
</gene>
<dbReference type="EMBL" id="GG745354">
    <property type="protein sequence ID" value="KNE67904.1"/>
    <property type="molecule type" value="Genomic_DNA"/>
</dbReference>
<evidence type="ECO:0000313" key="1">
    <source>
        <dbReference type="EMBL" id="KNE67904.1"/>
    </source>
</evidence>